<dbReference type="SMART" id="SM00968">
    <property type="entry name" value="SMC_hinge"/>
    <property type="match status" value="1"/>
</dbReference>
<dbReference type="PANTHER" id="PTHR43977">
    <property type="entry name" value="STRUCTURAL MAINTENANCE OF CHROMOSOMES PROTEIN 3"/>
    <property type="match status" value="1"/>
</dbReference>
<dbReference type="InterPro" id="IPR036277">
    <property type="entry name" value="SMC_hinge_sf"/>
</dbReference>
<keyword evidence="4 7" id="KW-0067">ATP-binding</keyword>
<dbReference type="HAMAP" id="MF_01894">
    <property type="entry name" value="Smc_prok"/>
    <property type="match status" value="1"/>
</dbReference>
<reference evidence="9 10" key="1">
    <citation type="submission" date="2018-06" db="EMBL/GenBank/DDBJ databases">
        <authorList>
            <person name="Strepis N."/>
        </authorList>
    </citation>
    <scope>NUCLEOTIDE SEQUENCE [LARGE SCALE GENOMIC DNA]</scope>
    <source>
        <strain evidence="9">LUCI</strain>
    </source>
</reference>
<accession>A0A498R2N3</accession>
<evidence type="ECO:0000259" key="8">
    <source>
        <dbReference type="SMART" id="SM00968"/>
    </source>
</evidence>
<dbReference type="GO" id="GO:0006260">
    <property type="term" value="P:DNA replication"/>
    <property type="evidence" value="ECO:0007669"/>
    <property type="project" value="UniProtKB-UniRule"/>
</dbReference>
<evidence type="ECO:0000256" key="3">
    <source>
        <dbReference type="ARBA" id="ARBA00022741"/>
    </source>
</evidence>
<dbReference type="Gene3D" id="3.40.50.300">
    <property type="entry name" value="P-loop containing nucleotide triphosphate hydrolases"/>
    <property type="match status" value="2"/>
</dbReference>
<comment type="function">
    <text evidence="7">Required for chromosome condensation and partitioning.</text>
</comment>
<evidence type="ECO:0000313" key="9">
    <source>
        <dbReference type="EMBL" id="VBB05651.1"/>
    </source>
</evidence>
<dbReference type="Proteomes" id="UP000277811">
    <property type="component" value="Unassembled WGS sequence"/>
</dbReference>
<comment type="subunit">
    <text evidence="7">Homodimer.</text>
</comment>
<protein>
    <recommendedName>
        <fullName evidence="7">Chromosome partition protein Smc</fullName>
    </recommendedName>
</protein>
<keyword evidence="6 7" id="KW-0238">DNA-binding</keyword>
<dbReference type="CDD" id="cd03278">
    <property type="entry name" value="ABC_SMC_barmotin"/>
    <property type="match status" value="2"/>
</dbReference>
<dbReference type="RefSeq" id="WP_122626628.1">
    <property type="nucleotide sequence ID" value="NZ_UPPP01000057.1"/>
</dbReference>
<feature type="coiled-coil region" evidence="7">
    <location>
        <begin position="346"/>
        <end position="492"/>
    </location>
</feature>
<evidence type="ECO:0000256" key="7">
    <source>
        <dbReference type="HAMAP-Rule" id="MF_01894"/>
    </source>
</evidence>
<feature type="coiled-coil region" evidence="7">
    <location>
        <begin position="262"/>
        <end position="303"/>
    </location>
</feature>
<comment type="domain">
    <text evidence="7">Contains large globular domains required for ATP hydrolysis at each terminus and a third globular domain forming a flexible hinge near the middle of the molecule. These domains are separated by coiled-coil structures.</text>
</comment>
<organism evidence="9 10">
    <name type="scientific">Lucifera butyrica</name>
    <dbReference type="NCBI Taxonomy" id="1351585"/>
    <lineage>
        <taxon>Bacteria</taxon>
        <taxon>Bacillati</taxon>
        <taxon>Bacillota</taxon>
        <taxon>Negativicutes</taxon>
        <taxon>Veillonellales</taxon>
        <taxon>Veillonellaceae</taxon>
        <taxon>Lucifera</taxon>
    </lineage>
</organism>
<dbReference type="Gene3D" id="1.20.1060.20">
    <property type="match status" value="1"/>
</dbReference>
<proteinExistence type="inferred from homology"/>
<dbReference type="FunFam" id="3.40.50.300:FF:000984">
    <property type="entry name" value="Chromosome partition protein Smc"/>
    <property type="match status" value="1"/>
</dbReference>
<dbReference type="InterPro" id="IPR024704">
    <property type="entry name" value="SMC"/>
</dbReference>
<evidence type="ECO:0000256" key="6">
    <source>
        <dbReference type="ARBA" id="ARBA00023125"/>
    </source>
</evidence>
<keyword evidence="10" id="KW-1185">Reference proteome</keyword>
<dbReference type="GO" id="GO:0005524">
    <property type="term" value="F:ATP binding"/>
    <property type="evidence" value="ECO:0007669"/>
    <property type="project" value="UniProtKB-UniRule"/>
</dbReference>
<dbReference type="GO" id="GO:0007062">
    <property type="term" value="P:sister chromatid cohesion"/>
    <property type="evidence" value="ECO:0007669"/>
    <property type="project" value="InterPro"/>
</dbReference>
<dbReference type="SUPFAM" id="SSF75553">
    <property type="entry name" value="Smc hinge domain"/>
    <property type="match status" value="1"/>
</dbReference>
<feature type="coiled-coil region" evidence="7">
    <location>
        <begin position="682"/>
        <end position="709"/>
    </location>
</feature>
<evidence type="ECO:0000256" key="4">
    <source>
        <dbReference type="ARBA" id="ARBA00022840"/>
    </source>
</evidence>
<dbReference type="GO" id="GO:0030261">
    <property type="term" value="P:chromosome condensation"/>
    <property type="evidence" value="ECO:0007669"/>
    <property type="project" value="InterPro"/>
</dbReference>
<dbReference type="InterPro" id="IPR027417">
    <property type="entry name" value="P-loop_NTPase"/>
</dbReference>
<evidence type="ECO:0000256" key="5">
    <source>
        <dbReference type="ARBA" id="ARBA00023054"/>
    </source>
</evidence>
<evidence type="ECO:0000256" key="2">
    <source>
        <dbReference type="ARBA" id="ARBA00022490"/>
    </source>
</evidence>
<feature type="coiled-coil region" evidence="7">
    <location>
        <begin position="989"/>
        <end position="1016"/>
    </location>
</feature>
<sequence>MLLRKFEAYGFKSFADKIEMEFGQGITAIVGPNGSGKSNISDAIRWVLGEQSIRTLRGAKMEDVIFAGSSERRPLGAAEVSLIFDNSDGLLPLDFNEVTITRRIFRSGDSEYYINKSLCRLKDIHDLLAGTGLGRDAMAVIGQNRVDEVLNNKAEERRLLFEEAAGITKYKQRKREALRKLEDTEQNLSRVTDITSEIETQLIPLAESAVRTTQFNQLQKELTVNQVTLLLKKIQKAEGVLNHSVVEQERLRNEEITYSTQLNKTEAEQESATAELQQKDAQLKTIEEEIRHISMEVERADGKIAVLREKEEYGKQTDERLTQEKARLEWQSNELIAHSGENQQKIAAKQEQKQEIDKELQAKAEQYQAVVSSIERLEQQLQDGQERTFNHLQELVDARNELRATEKELALLKNKQSQLEREHNEHCTQHQQAEIQYKNLLAEKNELQTKLQEQRQQIQLVNQDKAELEHRFAELSGQEKRLTEQVNELSSRRKILSDMQQEYEGFSRGIKSILKSKGSWRDDICGAVAQILTVPDAYVTAVEIALGGALQHIITENEETAKQAIRFLKQNNLGRATFLPLNTVRAGKPRDFEVRAAKSKGAVGFAAQLVSCEPRFQGIVDYLLGRTVVAENVDDALAIARQASFSVKIVTLDGEVINPGGSMTGGSVQRREASFLGRGNEIQNITARLDELKKQQVSLQQAILAAQNKMGQADESLNRLQTHCRGWELRLAELAAVEDMVQADCRRLLFSVETIAKDISLCSREQTEAEQKIQATQARIVELENRDNDHKQQVALWQETLKNLLQEKEQVNETITELKVIVSAVTQELVALNGSQAHSVNEIAALSGKIQALTREQEENAQQLEQFSQELAQTILARSAMEEQINRLTKEQETVYGAKLNLLAALQKFDKAVKDCRRRCQDAQARLHEIEMLHVKYQYEIDHCQDQLKNYYALSLEEAQAYFCDRATEEILKDIERLENGIASLGPVNPAAIEEHEKLQERYQFLQQQSEDLITARDALSSIINEIDTTMAKQFKAAFQTINDYFGDIFNRLFGGGKACLELVEPDNLLNTGIEILVEPPGKKRQNLTLLSGGERALTVIALLFAFLAYRPAPFCVVDEIDAALDEANVQRFGNFLRDYAQNTQFIVVTHRKGTMEAADIMHGVTMEESGISRLVSVKFIDKAG</sequence>
<feature type="binding site" evidence="7">
    <location>
        <begin position="32"/>
        <end position="39"/>
    </location>
    <ligand>
        <name>ATP</name>
        <dbReference type="ChEBI" id="CHEBI:30616"/>
    </ligand>
</feature>
<dbReference type="Pfam" id="PF02463">
    <property type="entry name" value="SMC_N"/>
    <property type="match status" value="1"/>
</dbReference>
<keyword evidence="5 7" id="KW-0175">Coiled coil</keyword>
<dbReference type="Pfam" id="PF06470">
    <property type="entry name" value="SMC_hinge"/>
    <property type="match status" value="1"/>
</dbReference>
<dbReference type="GO" id="GO:0007059">
    <property type="term" value="P:chromosome segregation"/>
    <property type="evidence" value="ECO:0007669"/>
    <property type="project" value="UniProtKB-UniRule"/>
</dbReference>
<dbReference type="GO" id="GO:0003677">
    <property type="term" value="F:DNA binding"/>
    <property type="evidence" value="ECO:0007669"/>
    <property type="project" value="UniProtKB-UniRule"/>
</dbReference>
<feature type="coiled-coil region" evidence="7">
    <location>
        <begin position="766"/>
        <end position="821"/>
    </location>
</feature>
<dbReference type="PIRSF" id="PIRSF005719">
    <property type="entry name" value="SMC"/>
    <property type="match status" value="1"/>
</dbReference>
<dbReference type="InterPro" id="IPR003395">
    <property type="entry name" value="RecF/RecN/SMC_N"/>
</dbReference>
<dbReference type="GO" id="GO:0005694">
    <property type="term" value="C:chromosome"/>
    <property type="evidence" value="ECO:0007669"/>
    <property type="project" value="InterPro"/>
</dbReference>
<dbReference type="EMBL" id="UPPP01000057">
    <property type="protein sequence ID" value="VBB05651.1"/>
    <property type="molecule type" value="Genomic_DNA"/>
</dbReference>
<dbReference type="NCBIfam" id="TIGR02168">
    <property type="entry name" value="SMC_prok_B"/>
    <property type="match status" value="1"/>
</dbReference>
<dbReference type="GO" id="GO:0005737">
    <property type="term" value="C:cytoplasm"/>
    <property type="evidence" value="ECO:0007669"/>
    <property type="project" value="UniProtKB-SubCell"/>
</dbReference>
<name>A0A498R2N3_9FIRM</name>
<feature type="coiled-coil region" evidence="7">
    <location>
        <begin position="850"/>
        <end position="933"/>
    </location>
</feature>
<keyword evidence="2 7" id="KW-0963">Cytoplasm</keyword>
<dbReference type="GO" id="GO:0016887">
    <property type="term" value="F:ATP hydrolysis activity"/>
    <property type="evidence" value="ECO:0007669"/>
    <property type="project" value="InterPro"/>
</dbReference>
<comment type="subcellular location">
    <subcellularLocation>
        <location evidence="1 7">Cytoplasm</location>
    </subcellularLocation>
</comment>
<dbReference type="InterPro" id="IPR011890">
    <property type="entry name" value="SMC_prok"/>
</dbReference>
<evidence type="ECO:0000313" key="10">
    <source>
        <dbReference type="Proteomes" id="UP000277811"/>
    </source>
</evidence>
<dbReference type="SUPFAM" id="SSF52540">
    <property type="entry name" value="P-loop containing nucleoside triphosphate hydrolases"/>
    <property type="match status" value="1"/>
</dbReference>
<dbReference type="Gene3D" id="3.30.70.1620">
    <property type="match status" value="1"/>
</dbReference>
<feature type="domain" description="SMC hinge" evidence="8">
    <location>
        <begin position="522"/>
        <end position="640"/>
    </location>
</feature>
<feature type="coiled-coil region" evidence="7">
    <location>
        <begin position="167"/>
        <end position="194"/>
    </location>
</feature>
<dbReference type="AlphaFoldDB" id="A0A498R2N3"/>
<dbReference type="InterPro" id="IPR010935">
    <property type="entry name" value="SMC_hinge"/>
</dbReference>
<comment type="similarity">
    <text evidence="7">Belongs to the SMC family.</text>
</comment>
<gene>
    <name evidence="7" type="primary">smc</name>
    <name evidence="9" type="ORF">LUCI_0861</name>
</gene>
<evidence type="ECO:0000256" key="1">
    <source>
        <dbReference type="ARBA" id="ARBA00004496"/>
    </source>
</evidence>
<dbReference type="OrthoDB" id="9808768at2"/>
<keyword evidence="3 7" id="KW-0547">Nucleotide-binding</keyword>
<dbReference type="FunFam" id="3.40.50.300:FF:000901">
    <property type="entry name" value="Chromosome partition protein Smc"/>
    <property type="match status" value="1"/>
</dbReference>